<dbReference type="Proteomes" id="UP000241890">
    <property type="component" value="Unassembled WGS sequence"/>
</dbReference>
<dbReference type="Gene3D" id="3.40.50.300">
    <property type="entry name" value="P-loop containing nucleotide triphosphate hydrolases"/>
    <property type="match status" value="1"/>
</dbReference>
<gene>
    <name evidence="4" type="ORF">FCC1311_010372</name>
</gene>
<dbReference type="GO" id="GO:0007165">
    <property type="term" value="P:signal transduction"/>
    <property type="evidence" value="ECO:0007669"/>
    <property type="project" value="InterPro"/>
</dbReference>
<dbReference type="SUPFAM" id="SSF52200">
    <property type="entry name" value="Toll/Interleukin receptor TIR domain"/>
    <property type="match status" value="1"/>
</dbReference>
<feature type="domain" description="COR" evidence="3">
    <location>
        <begin position="205"/>
        <end position="346"/>
    </location>
</feature>
<proteinExistence type="predicted"/>
<name>A0A2R5G3C6_9STRA</name>
<dbReference type="Pfam" id="PF16095">
    <property type="entry name" value="COR-A"/>
    <property type="match status" value="1"/>
</dbReference>
<dbReference type="SUPFAM" id="SSF52540">
    <property type="entry name" value="P-loop containing nucleoside triphosphate hydrolases"/>
    <property type="match status" value="1"/>
</dbReference>
<dbReference type="OrthoDB" id="120976at2759"/>
<reference evidence="4 5" key="1">
    <citation type="submission" date="2017-12" db="EMBL/GenBank/DDBJ databases">
        <title>Sequencing, de novo assembly and annotation of complete genome of a new Thraustochytrid species, strain FCC1311.</title>
        <authorList>
            <person name="Sedici K."/>
            <person name="Godart F."/>
            <person name="Aiese Cigliano R."/>
            <person name="Sanseverino W."/>
            <person name="Barakat M."/>
            <person name="Ortet P."/>
            <person name="Marechal E."/>
            <person name="Cagnac O."/>
            <person name="Amato A."/>
        </authorList>
    </citation>
    <scope>NUCLEOTIDE SEQUENCE [LARGE SCALE GENOMIC DNA]</scope>
</reference>
<dbReference type="Gene3D" id="3.30.70.1390">
    <property type="entry name" value="ROC domain from the Parkinson's disease-associated leucine-rich repeat kinase 2"/>
    <property type="match status" value="1"/>
</dbReference>
<evidence type="ECO:0000313" key="5">
    <source>
        <dbReference type="Proteomes" id="UP000241890"/>
    </source>
</evidence>
<dbReference type="Pfam" id="PF08477">
    <property type="entry name" value="Roc"/>
    <property type="match status" value="1"/>
</dbReference>
<feature type="domain" description="TIR" evidence="2">
    <location>
        <begin position="559"/>
        <end position="652"/>
    </location>
</feature>
<evidence type="ECO:0000256" key="1">
    <source>
        <dbReference type="ARBA" id="ARBA00022737"/>
    </source>
</evidence>
<dbReference type="AlphaFoldDB" id="A0A2R5G3C6"/>
<dbReference type="InterPro" id="IPR027417">
    <property type="entry name" value="P-loop_NTPase"/>
</dbReference>
<sequence>MPRRVSQGISNVVFGRRRSSAARPFAAEVQVELVPEAEVARRFDIAEIRNMAGKTQSGQKIIFTIWDYAGQEVFYALHHIFLTREGGVFLVVFDMQELLFKQDQAVEYLSFWLNSIKLHAPAAPIILVGTHYDKTAVDANEVEDILIEYLSVHENENIVPNSRASLSFFPIDNMSPEPNRASELRAAVEASASSLEAVSRKISLRWLKVLDDLLKLDCDYVPFDTVQELATKYHAGDQTDELLSFFHELGMLVHLRATDTLHDKVVLNPQWLLDKLSRVIADKIHVNQMHYNRELQNSGLKKDFAVLRKRGIATLSLLRFLWNDEEVDYLREFMHETMLMSNWAFPEEALTRGRQDETLFLVSSLLKNSTDRKLEQDIASVRSGLTCVLDFSEYFLPDGVFARLLSLCAKHSGDLGVLRHPPRLAGRHAIIRFGLSEFALEDEGDQIRLIMVPGTEAPASTLKTLISMFLGARDAVFKGLPWQLRLQSPNDPFALVEYEELVDARKAAAATVALVGVGNASVADFDPFFEDGSLTEDEKDTGIVEQANIPLPAGLKYHVFLSHRQYDAGDACNLMAEKLRNRGLRVWIDQETKGNLAEDAMKRGIRESKFYVLFLSKTVFEGAVTMELETALQEEKPILVVHESDPNRPGFAPFSAYINAAPASAKHLFKETESMPFQRRLYLAEAFYKELIERIRTAR</sequence>
<dbReference type="EMBL" id="BEYU01000008">
    <property type="protein sequence ID" value="GBG24819.1"/>
    <property type="molecule type" value="Genomic_DNA"/>
</dbReference>
<evidence type="ECO:0000259" key="3">
    <source>
        <dbReference type="Pfam" id="PF16095"/>
    </source>
</evidence>
<dbReference type="InParanoid" id="A0A2R5G3C6"/>
<dbReference type="PANTHER" id="PTHR47679:SF2">
    <property type="entry name" value="C-TERMINAL OF ROC (COR) DOMAIN-CONTAINING PROTEIN"/>
    <property type="match status" value="1"/>
</dbReference>
<dbReference type="InterPro" id="IPR032171">
    <property type="entry name" value="COR-A"/>
</dbReference>
<dbReference type="Gene3D" id="3.40.50.10140">
    <property type="entry name" value="Toll/interleukin-1 receptor homology (TIR) domain"/>
    <property type="match status" value="1"/>
</dbReference>
<organism evidence="4 5">
    <name type="scientific">Hondaea fermentalgiana</name>
    <dbReference type="NCBI Taxonomy" id="2315210"/>
    <lineage>
        <taxon>Eukaryota</taxon>
        <taxon>Sar</taxon>
        <taxon>Stramenopiles</taxon>
        <taxon>Bigyra</taxon>
        <taxon>Labyrinthulomycetes</taxon>
        <taxon>Thraustochytrida</taxon>
        <taxon>Thraustochytriidae</taxon>
        <taxon>Hondaea</taxon>
    </lineage>
</organism>
<dbReference type="Gene3D" id="1.10.10.10">
    <property type="entry name" value="Winged helix-like DNA-binding domain superfamily/Winged helix DNA-binding domain"/>
    <property type="match status" value="1"/>
</dbReference>
<dbReference type="Pfam" id="PF13676">
    <property type="entry name" value="TIR_2"/>
    <property type="match status" value="1"/>
</dbReference>
<accession>A0A2R5G3C6</accession>
<dbReference type="InterPro" id="IPR000157">
    <property type="entry name" value="TIR_dom"/>
</dbReference>
<evidence type="ECO:0000259" key="2">
    <source>
        <dbReference type="Pfam" id="PF13676"/>
    </source>
</evidence>
<dbReference type="PANTHER" id="PTHR47679">
    <property type="entry name" value="PROTEIN TORNADO 1"/>
    <property type="match status" value="1"/>
</dbReference>
<protein>
    <submittedName>
        <fullName evidence="4">Rab family GTPase</fullName>
    </submittedName>
</protein>
<keyword evidence="5" id="KW-1185">Reference proteome</keyword>
<dbReference type="InterPro" id="IPR035897">
    <property type="entry name" value="Toll_tir_struct_dom_sf"/>
</dbReference>
<keyword evidence="1" id="KW-0677">Repeat</keyword>
<dbReference type="InterPro" id="IPR036388">
    <property type="entry name" value="WH-like_DNA-bd_sf"/>
</dbReference>
<comment type="caution">
    <text evidence="4">The sequence shown here is derived from an EMBL/GenBank/DDBJ whole genome shotgun (WGS) entry which is preliminary data.</text>
</comment>
<evidence type="ECO:0000313" key="4">
    <source>
        <dbReference type="EMBL" id="GBG24819.1"/>
    </source>
</evidence>